<evidence type="ECO:0000313" key="3">
    <source>
        <dbReference type="Proteomes" id="UP000219338"/>
    </source>
</evidence>
<evidence type="ECO:0000313" key="2">
    <source>
        <dbReference type="EMBL" id="SJL14335.1"/>
    </source>
</evidence>
<protein>
    <submittedName>
        <fullName evidence="2">Uncharacterized protein</fullName>
    </submittedName>
</protein>
<sequence>MTRHEDNFGGRNWVGTWEEHCAATPFIMDNIKIANPSHRSNEERRLQRREHQTVRKEHDVLGAALLLTIAYEVLWPESSQESSRSERYTPPVHRPQQHRPVYQSPPRQPPPLQSYPSSPYTPSPHRPPKYEDDNQKDQPNEYYLVLRARANNEGDEIERCFNESREAKWPVPANSLLNPVNLPSCAKMAGPYELPPNSRQPPFMQEVARPYTPSAIYPTSLTATRPSTLDLPYLHPG</sequence>
<organism evidence="2 3">
    <name type="scientific">Armillaria ostoyae</name>
    <name type="common">Armillaria root rot fungus</name>
    <dbReference type="NCBI Taxonomy" id="47428"/>
    <lineage>
        <taxon>Eukaryota</taxon>
        <taxon>Fungi</taxon>
        <taxon>Dikarya</taxon>
        <taxon>Basidiomycota</taxon>
        <taxon>Agaricomycotina</taxon>
        <taxon>Agaricomycetes</taxon>
        <taxon>Agaricomycetidae</taxon>
        <taxon>Agaricales</taxon>
        <taxon>Marasmiineae</taxon>
        <taxon>Physalacriaceae</taxon>
        <taxon>Armillaria</taxon>
    </lineage>
</organism>
<name>A0A284S005_ARMOS</name>
<dbReference type="Proteomes" id="UP000219338">
    <property type="component" value="Unassembled WGS sequence"/>
</dbReference>
<dbReference type="EMBL" id="FUEG01000023">
    <property type="protein sequence ID" value="SJL14335.1"/>
    <property type="molecule type" value="Genomic_DNA"/>
</dbReference>
<keyword evidence="3" id="KW-1185">Reference proteome</keyword>
<proteinExistence type="predicted"/>
<evidence type="ECO:0000256" key="1">
    <source>
        <dbReference type="SAM" id="MobiDB-lite"/>
    </source>
</evidence>
<dbReference type="OrthoDB" id="3231855at2759"/>
<dbReference type="AlphaFoldDB" id="A0A284S005"/>
<feature type="compositionally biased region" description="Pro residues" evidence="1">
    <location>
        <begin position="106"/>
        <end position="125"/>
    </location>
</feature>
<reference evidence="3" key="1">
    <citation type="journal article" date="2017" name="Nat. Ecol. Evol.">
        <title>Genome expansion and lineage-specific genetic innovations in the forest pathogenic fungi Armillaria.</title>
        <authorList>
            <person name="Sipos G."/>
            <person name="Prasanna A.N."/>
            <person name="Walter M.C."/>
            <person name="O'Connor E."/>
            <person name="Balint B."/>
            <person name="Krizsan K."/>
            <person name="Kiss B."/>
            <person name="Hess J."/>
            <person name="Varga T."/>
            <person name="Slot J."/>
            <person name="Riley R."/>
            <person name="Boka B."/>
            <person name="Rigling D."/>
            <person name="Barry K."/>
            <person name="Lee J."/>
            <person name="Mihaltcheva S."/>
            <person name="LaButti K."/>
            <person name="Lipzen A."/>
            <person name="Waldron R."/>
            <person name="Moloney N.M."/>
            <person name="Sperisen C."/>
            <person name="Kredics L."/>
            <person name="Vagvoelgyi C."/>
            <person name="Patrignani A."/>
            <person name="Fitzpatrick D."/>
            <person name="Nagy I."/>
            <person name="Doyle S."/>
            <person name="Anderson J.B."/>
            <person name="Grigoriev I.V."/>
            <person name="Gueldener U."/>
            <person name="Muensterkoetter M."/>
            <person name="Nagy L.G."/>
        </authorList>
    </citation>
    <scope>NUCLEOTIDE SEQUENCE [LARGE SCALE GENOMIC DNA]</scope>
    <source>
        <strain evidence="3">C18/9</strain>
    </source>
</reference>
<feature type="compositionally biased region" description="Basic and acidic residues" evidence="1">
    <location>
        <begin position="128"/>
        <end position="137"/>
    </location>
</feature>
<gene>
    <name evidence="2" type="ORF">ARMOST_17791</name>
</gene>
<accession>A0A284S005</accession>
<feature type="region of interest" description="Disordered" evidence="1">
    <location>
        <begin position="78"/>
        <end position="137"/>
    </location>
</feature>
<feature type="region of interest" description="Disordered" evidence="1">
    <location>
        <begin position="33"/>
        <end position="54"/>
    </location>
</feature>
<feature type="compositionally biased region" description="Basic and acidic residues" evidence="1">
    <location>
        <begin position="39"/>
        <end position="54"/>
    </location>
</feature>